<evidence type="ECO:0000313" key="1">
    <source>
        <dbReference type="EMBL" id="EJX00155.1"/>
    </source>
</evidence>
<dbReference type="EMBL" id="AMCI01003504">
    <property type="protein sequence ID" value="EJX00155.1"/>
    <property type="molecule type" value="Genomic_DNA"/>
</dbReference>
<organism evidence="1">
    <name type="scientific">gut metagenome</name>
    <dbReference type="NCBI Taxonomy" id="749906"/>
    <lineage>
        <taxon>unclassified sequences</taxon>
        <taxon>metagenomes</taxon>
        <taxon>organismal metagenomes</taxon>
    </lineage>
</organism>
<sequence>GYKGIGPEQGRWIPQNEALLYALSRCGVQLVDPLAPEAQEFCTMLEDWFFSGNFYRTEKEETVYD</sequence>
<reference evidence="1" key="1">
    <citation type="journal article" date="2012" name="PLoS ONE">
        <title>Gene sets for utilization of primary and secondary nutrition supplies in the distal gut of endangered iberian lynx.</title>
        <authorList>
            <person name="Alcaide M."/>
            <person name="Messina E."/>
            <person name="Richter M."/>
            <person name="Bargiela R."/>
            <person name="Peplies J."/>
            <person name="Huws S.A."/>
            <person name="Newbold C.J."/>
            <person name="Golyshin P.N."/>
            <person name="Simon M.A."/>
            <person name="Lopez G."/>
            <person name="Yakimov M.M."/>
            <person name="Ferrer M."/>
        </authorList>
    </citation>
    <scope>NUCLEOTIDE SEQUENCE</scope>
</reference>
<protein>
    <submittedName>
        <fullName evidence="1">Uncharacterized protein</fullName>
    </submittedName>
</protein>
<name>J9GKG5_9ZZZZ</name>
<comment type="caution">
    <text evidence="1">The sequence shown here is derived from an EMBL/GenBank/DDBJ whole genome shotgun (WGS) entry which is preliminary data.</text>
</comment>
<accession>J9GKG5</accession>
<dbReference type="AlphaFoldDB" id="J9GKG5"/>
<gene>
    <name evidence="1" type="ORF">EVA_11740</name>
</gene>
<proteinExistence type="predicted"/>
<feature type="non-terminal residue" evidence="1">
    <location>
        <position position="1"/>
    </location>
</feature>